<reference evidence="2 3" key="2">
    <citation type="journal article" date="2017" name="Front. Plant Sci.">
        <title>Gene Classification and Mining of Molecular Markers Useful in Red Clover (Trifolium pratense) Breeding.</title>
        <authorList>
            <person name="Istvanek J."/>
            <person name="Dluhosova J."/>
            <person name="Dluhos P."/>
            <person name="Patkova L."/>
            <person name="Nedelnik J."/>
            <person name="Repkova J."/>
        </authorList>
    </citation>
    <scope>NUCLEOTIDE SEQUENCE [LARGE SCALE GENOMIC DNA]</scope>
    <source>
        <strain evidence="3">cv. Tatra</strain>
        <tissue evidence="2">Young leaves</tissue>
    </source>
</reference>
<gene>
    <name evidence="2" type="ORF">L195_g062988</name>
</gene>
<feature type="non-terminal residue" evidence="2">
    <location>
        <position position="1"/>
    </location>
</feature>
<evidence type="ECO:0000256" key="1">
    <source>
        <dbReference type="SAM" id="MobiDB-lite"/>
    </source>
</evidence>
<name>A0A2K3KJ26_TRIPR</name>
<organism evidence="2 3">
    <name type="scientific">Trifolium pratense</name>
    <name type="common">Red clover</name>
    <dbReference type="NCBI Taxonomy" id="57577"/>
    <lineage>
        <taxon>Eukaryota</taxon>
        <taxon>Viridiplantae</taxon>
        <taxon>Streptophyta</taxon>
        <taxon>Embryophyta</taxon>
        <taxon>Tracheophyta</taxon>
        <taxon>Spermatophyta</taxon>
        <taxon>Magnoliopsida</taxon>
        <taxon>eudicotyledons</taxon>
        <taxon>Gunneridae</taxon>
        <taxon>Pentapetalae</taxon>
        <taxon>rosids</taxon>
        <taxon>fabids</taxon>
        <taxon>Fabales</taxon>
        <taxon>Fabaceae</taxon>
        <taxon>Papilionoideae</taxon>
        <taxon>50 kb inversion clade</taxon>
        <taxon>NPAAA clade</taxon>
        <taxon>Hologalegina</taxon>
        <taxon>IRL clade</taxon>
        <taxon>Trifolieae</taxon>
        <taxon>Trifolium</taxon>
    </lineage>
</organism>
<evidence type="ECO:0000313" key="2">
    <source>
        <dbReference type="EMBL" id="PNX66285.1"/>
    </source>
</evidence>
<dbReference type="EMBL" id="ASHM01191476">
    <property type="protein sequence ID" value="PNX66285.1"/>
    <property type="molecule type" value="Genomic_DNA"/>
</dbReference>
<accession>A0A2K3KJ26</accession>
<dbReference type="AlphaFoldDB" id="A0A2K3KJ26"/>
<feature type="region of interest" description="Disordered" evidence="1">
    <location>
        <begin position="1"/>
        <end position="21"/>
    </location>
</feature>
<dbReference type="Proteomes" id="UP000236291">
    <property type="component" value="Unassembled WGS sequence"/>
</dbReference>
<reference evidence="2 3" key="1">
    <citation type="journal article" date="2014" name="Am. J. Bot.">
        <title>Genome assembly and annotation for red clover (Trifolium pratense; Fabaceae).</title>
        <authorList>
            <person name="Istvanek J."/>
            <person name="Jaros M."/>
            <person name="Krenek A."/>
            <person name="Repkova J."/>
        </authorList>
    </citation>
    <scope>NUCLEOTIDE SEQUENCE [LARGE SCALE GENOMIC DNA]</scope>
    <source>
        <strain evidence="3">cv. Tatra</strain>
        <tissue evidence="2">Young leaves</tissue>
    </source>
</reference>
<comment type="caution">
    <text evidence="2">The sequence shown here is derived from an EMBL/GenBank/DDBJ whole genome shotgun (WGS) entry which is preliminary data.</text>
</comment>
<sequence length="76" mass="9100">SNVNMHMREEEGKSMGERKNEGVVGERLEERGWIAGSWRWRRERCLGGKVTRDFTFRLHVRFQFFYLVANPPKTKD</sequence>
<protein>
    <submittedName>
        <fullName evidence="2">Uncharacterized protein</fullName>
    </submittedName>
</protein>
<evidence type="ECO:0000313" key="3">
    <source>
        <dbReference type="Proteomes" id="UP000236291"/>
    </source>
</evidence>
<proteinExistence type="predicted"/>